<organism evidence="1 2">
    <name type="scientific">Pedobacter chitinilyticus</name>
    <dbReference type="NCBI Taxonomy" id="2233776"/>
    <lineage>
        <taxon>Bacteria</taxon>
        <taxon>Pseudomonadati</taxon>
        <taxon>Bacteroidota</taxon>
        <taxon>Sphingobacteriia</taxon>
        <taxon>Sphingobacteriales</taxon>
        <taxon>Sphingobacteriaceae</taxon>
        <taxon>Pedobacter</taxon>
    </lineage>
</organism>
<dbReference type="EMBL" id="SAYW01000001">
    <property type="protein sequence ID" value="RWU10332.1"/>
    <property type="molecule type" value="Genomic_DNA"/>
</dbReference>
<dbReference type="OrthoDB" id="767528at2"/>
<comment type="caution">
    <text evidence="1">The sequence shown here is derived from an EMBL/GenBank/DDBJ whole genome shotgun (WGS) entry which is preliminary data.</text>
</comment>
<evidence type="ECO:0000313" key="1">
    <source>
        <dbReference type="EMBL" id="RWU10332.1"/>
    </source>
</evidence>
<reference evidence="1 2" key="1">
    <citation type="submission" date="2018-06" db="EMBL/GenBank/DDBJ databases">
        <title>Pedobacter endophyticus sp. nov., an endophytic bacterium isolated from a leaf of Triticum aestivum.</title>
        <authorList>
            <person name="Zhang L."/>
        </authorList>
    </citation>
    <scope>NUCLEOTIDE SEQUENCE [LARGE SCALE GENOMIC DNA]</scope>
    <source>
        <strain evidence="1 2">CM134L-2</strain>
    </source>
</reference>
<gene>
    <name evidence="1" type="ORF">DPV69_03030</name>
</gene>
<dbReference type="Proteomes" id="UP000284120">
    <property type="component" value="Unassembled WGS sequence"/>
</dbReference>
<sequence>MFYANKKHTAPVNSAEQNAKILANVKGLLEKELIQINGNVVSLYPQLWKDHQKAINWIKCLYIYCHLKKQIKTKEALYFEDIATKQTIGSMINNVPKLINFEFADQTHKI</sequence>
<accession>A0A3S3PQ28</accession>
<protein>
    <submittedName>
        <fullName evidence="1">Uncharacterized protein</fullName>
    </submittedName>
</protein>
<dbReference type="AlphaFoldDB" id="A0A3S3PQ28"/>
<name>A0A3S3PQ28_9SPHI</name>
<keyword evidence="2" id="KW-1185">Reference proteome</keyword>
<dbReference type="RefSeq" id="WP_113645827.1">
    <property type="nucleotide sequence ID" value="NZ_QMHN01000001.1"/>
</dbReference>
<evidence type="ECO:0000313" key="2">
    <source>
        <dbReference type="Proteomes" id="UP000284120"/>
    </source>
</evidence>
<proteinExistence type="predicted"/>